<gene>
    <name evidence="6" type="ORF">WA026_013874</name>
</gene>
<dbReference type="AlphaFoldDB" id="A0AAW1U0S7"/>
<dbReference type="Proteomes" id="UP001431783">
    <property type="component" value="Unassembled WGS sequence"/>
</dbReference>
<name>A0AAW1U0S7_9CUCU</name>
<feature type="compositionally biased region" description="Basic and acidic residues" evidence="4">
    <location>
        <begin position="42"/>
        <end position="51"/>
    </location>
</feature>
<keyword evidence="3" id="KW-0106">Calcium</keyword>
<feature type="chain" id="PRO_5043553560" evidence="5">
    <location>
        <begin position="22"/>
        <end position="142"/>
    </location>
</feature>
<feature type="region of interest" description="Disordered" evidence="4">
    <location>
        <begin position="20"/>
        <end position="51"/>
    </location>
</feature>
<dbReference type="PANTHER" id="PTHR23104:SF1">
    <property type="entry name" value="EF-HAND DOMAIN-CONTAINING PROTEIN"/>
    <property type="match status" value="1"/>
</dbReference>
<dbReference type="PROSITE" id="PS00018">
    <property type="entry name" value="EF_HAND_1"/>
    <property type="match status" value="1"/>
</dbReference>
<dbReference type="InterPro" id="IPR052110">
    <property type="entry name" value="MCFD2-like"/>
</dbReference>
<reference evidence="6 7" key="1">
    <citation type="submission" date="2023-03" db="EMBL/GenBank/DDBJ databases">
        <title>Genome insight into feeding habits of ladybird beetles.</title>
        <authorList>
            <person name="Li H.-S."/>
            <person name="Huang Y.-H."/>
            <person name="Pang H."/>
        </authorList>
    </citation>
    <scope>NUCLEOTIDE SEQUENCE [LARGE SCALE GENOMIC DNA]</scope>
    <source>
        <strain evidence="6">SYSU_2023b</strain>
        <tissue evidence="6">Whole body</tissue>
    </source>
</reference>
<proteinExistence type="predicted"/>
<keyword evidence="7" id="KW-1185">Reference proteome</keyword>
<evidence type="ECO:0000256" key="4">
    <source>
        <dbReference type="SAM" id="MobiDB-lite"/>
    </source>
</evidence>
<feature type="signal peptide" evidence="5">
    <location>
        <begin position="1"/>
        <end position="21"/>
    </location>
</feature>
<dbReference type="SUPFAM" id="SSF47473">
    <property type="entry name" value="EF-hand"/>
    <property type="match status" value="1"/>
</dbReference>
<accession>A0AAW1U0S7</accession>
<dbReference type="PANTHER" id="PTHR23104">
    <property type="entry name" value="MULTIPLE COAGULATION FACTOR DEFICIENCY PROTEIN 2 NEURAL STEM CELL DERIVED NEURONAL SURVIVAL PROTEIN"/>
    <property type="match status" value="1"/>
</dbReference>
<feature type="region of interest" description="Disordered" evidence="4">
    <location>
        <begin position="121"/>
        <end position="142"/>
    </location>
</feature>
<protein>
    <submittedName>
        <fullName evidence="6">Uncharacterized protein</fullName>
    </submittedName>
</protein>
<evidence type="ECO:0000313" key="7">
    <source>
        <dbReference type="Proteomes" id="UP001431783"/>
    </source>
</evidence>
<evidence type="ECO:0000313" key="6">
    <source>
        <dbReference type="EMBL" id="KAK9876499.1"/>
    </source>
</evidence>
<sequence length="142" mass="16742">MMLLPCLLLVVFTCSIITTESRGPHHPRGDPVSRRNHAHYKPNPEDNEKLTHDDALLHDKQHIEEHLEDMVESPDLSKIYHRKYKNTTESDYYIKLIDQVLEEDDIDQDGYLNYPEYVRSRRKSSNNMKTQKEEDPVVEIVP</sequence>
<comment type="caution">
    <text evidence="6">The sequence shown here is derived from an EMBL/GenBank/DDBJ whole genome shotgun (WGS) entry which is preliminary data.</text>
</comment>
<dbReference type="InterPro" id="IPR018247">
    <property type="entry name" value="EF_Hand_1_Ca_BS"/>
</dbReference>
<dbReference type="Gene3D" id="1.10.238.10">
    <property type="entry name" value="EF-hand"/>
    <property type="match status" value="1"/>
</dbReference>
<evidence type="ECO:0000256" key="2">
    <source>
        <dbReference type="ARBA" id="ARBA00022737"/>
    </source>
</evidence>
<dbReference type="EMBL" id="JARQZJ010000037">
    <property type="protein sequence ID" value="KAK9876499.1"/>
    <property type="molecule type" value="Genomic_DNA"/>
</dbReference>
<dbReference type="InterPro" id="IPR011992">
    <property type="entry name" value="EF-hand-dom_pair"/>
</dbReference>
<evidence type="ECO:0000256" key="1">
    <source>
        <dbReference type="ARBA" id="ARBA00022729"/>
    </source>
</evidence>
<evidence type="ECO:0000256" key="3">
    <source>
        <dbReference type="ARBA" id="ARBA00022837"/>
    </source>
</evidence>
<evidence type="ECO:0000256" key="5">
    <source>
        <dbReference type="SAM" id="SignalP"/>
    </source>
</evidence>
<keyword evidence="2" id="KW-0677">Repeat</keyword>
<organism evidence="6 7">
    <name type="scientific">Henosepilachna vigintioctopunctata</name>
    <dbReference type="NCBI Taxonomy" id="420089"/>
    <lineage>
        <taxon>Eukaryota</taxon>
        <taxon>Metazoa</taxon>
        <taxon>Ecdysozoa</taxon>
        <taxon>Arthropoda</taxon>
        <taxon>Hexapoda</taxon>
        <taxon>Insecta</taxon>
        <taxon>Pterygota</taxon>
        <taxon>Neoptera</taxon>
        <taxon>Endopterygota</taxon>
        <taxon>Coleoptera</taxon>
        <taxon>Polyphaga</taxon>
        <taxon>Cucujiformia</taxon>
        <taxon>Coccinelloidea</taxon>
        <taxon>Coccinellidae</taxon>
        <taxon>Epilachninae</taxon>
        <taxon>Epilachnini</taxon>
        <taxon>Henosepilachna</taxon>
    </lineage>
</organism>
<keyword evidence="1 5" id="KW-0732">Signal</keyword>